<feature type="region of interest" description="Disordered" evidence="10">
    <location>
        <begin position="704"/>
        <end position="725"/>
    </location>
</feature>
<dbReference type="GO" id="GO:0005640">
    <property type="term" value="C:nuclear outer membrane"/>
    <property type="evidence" value="ECO:0007669"/>
    <property type="project" value="TreeGrafter"/>
</dbReference>
<dbReference type="Pfam" id="PF00307">
    <property type="entry name" value="CH"/>
    <property type="match status" value="2"/>
</dbReference>
<dbReference type="FunFam" id="1.10.418.10:FF:000057">
    <property type="entry name" value="Calmin"/>
    <property type="match status" value="1"/>
</dbReference>
<evidence type="ECO:0000256" key="6">
    <source>
        <dbReference type="ARBA" id="ARBA00023136"/>
    </source>
</evidence>
<dbReference type="InterPro" id="IPR036872">
    <property type="entry name" value="CH_dom_sf"/>
</dbReference>
<dbReference type="PANTHER" id="PTHR47535:SF7">
    <property type="entry name" value="CALMIN"/>
    <property type="match status" value="1"/>
</dbReference>
<comment type="caution">
    <text evidence="13">The sequence shown here is derived from an EMBL/GenBank/DDBJ whole genome shotgun (WGS) entry which is preliminary data.</text>
</comment>
<dbReference type="InterPro" id="IPR052403">
    <property type="entry name" value="LINC-complex_assoc"/>
</dbReference>
<keyword evidence="6 11" id="KW-0472">Membrane</keyword>
<feature type="region of interest" description="Disordered" evidence="10">
    <location>
        <begin position="154"/>
        <end position="183"/>
    </location>
</feature>
<feature type="region of interest" description="Disordered" evidence="10">
    <location>
        <begin position="459"/>
        <end position="483"/>
    </location>
</feature>
<feature type="compositionally biased region" description="Acidic residues" evidence="10">
    <location>
        <begin position="713"/>
        <end position="722"/>
    </location>
</feature>
<dbReference type="SUPFAM" id="SSF47576">
    <property type="entry name" value="Calponin-homology domain, CH-domain"/>
    <property type="match status" value="1"/>
</dbReference>
<feature type="region of interest" description="Disordered" evidence="10">
    <location>
        <begin position="403"/>
        <end position="435"/>
    </location>
</feature>
<name>A0A8J6F6Z2_ELECQ</name>
<proteinExistence type="predicted"/>
<evidence type="ECO:0000256" key="4">
    <source>
        <dbReference type="ARBA" id="ARBA00022737"/>
    </source>
</evidence>
<evidence type="ECO:0000256" key="5">
    <source>
        <dbReference type="ARBA" id="ARBA00022989"/>
    </source>
</evidence>
<reference evidence="13" key="1">
    <citation type="thesis" date="2020" institute="ProQuest LLC" country="789 East Eisenhower Parkway, Ann Arbor, MI, USA">
        <title>Comparative Genomics and Chromosome Evolution.</title>
        <authorList>
            <person name="Mudd A.B."/>
        </authorList>
    </citation>
    <scope>NUCLEOTIDE SEQUENCE</scope>
    <source>
        <strain evidence="13">HN-11 Male</strain>
        <tissue evidence="13">Kidney and liver</tissue>
    </source>
</reference>
<dbReference type="SMART" id="SM00033">
    <property type="entry name" value="CH"/>
    <property type="match status" value="2"/>
</dbReference>
<evidence type="ECO:0000256" key="10">
    <source>
        <dbReference type="SAM" id="MobiDB-lite"/>
    </source>
</evidence>
<dbReference type="AlphaFoldDB" id="A0A8J6F6Z2"/>
<keyword evidence="4" id="KW-0677">Repeat</keyword>
<dbReference type="PROSITE" id="PS00019">
    <property type="entry name" value="ACTININ_1"/>
    <property type="match status" value="1"/>
</dbReference>
<evidence type="ECO:0000256" key="7">
    <source>
        <dbReference type="ARBA" id="ARBA00023203"/>
    </source>
</evidence>
<protein>
    <recommendedName>
        <fullName evidence="8">Calmin</fullName>
    </recommendedName>
    <alternativeName>
        <fullName evidence="9">Calponin-like transmembrane domain protein</fullName>
    </alternativeName>
</protein>
<keyword evidence="14" id="KW-1185">Reference proteome</keyword>
<comment type="subcellular location">
    <subcellularLocation>
        <location evidence="1">Membrane</location>
        <topology evidence="1">Single-pass type IV membrane protein</topology>
    </subcellularLocation>
</comment>
<feature type="compositionally biased region" description="Low complexity" evidence="10">
    <location>
        <begin position="154"/>
        <end position="175"/>
    </location>
</feature>
<dbReference type="InterPro" id="IPR001589">
    <property type="entry name" value="Actinin_actin-bd_CS"/>
</dbReference>
<dbReference type="InterPro" id="IPR001715">
    <property type="entry name" value="CH_dom"/>
</dbReference>
<sequence length="856" mass="96374">MAGHEWDWFQREELIGQISDIRVQNLQVERENVQKRTFTRWMNLHLEKCSPPLEVKDLLVDIQDGKILMALLEVLTGQSLLHEYKSSTHRIFRLNNIAKALKFLEDNNVKLVSIDAAEIADGNPSLVLGLIWNIILFLQIKELTGNLNRMSSSSSLSSLPSGTDSDTSHPSTPSTEKSMSVSIRDQRRTIKALLNWVQQRTRKYGVAVQDFGGSWRSGLAFLAIIKAIDSSLVDMKKALERSPRDNLEDAFSIAKRNLNIPRLLEPEDVMVGSPDEHSIMTYVTQFLEHFPELDSDDFTEQNDEAPLEMTYVRYKDGPTEEEGKIITVSRNEDKGYTVQLQTRPLTPPETHDYAEVDIPYDDKLTLETSEKNQFHAPMEKKHGQEIKAETAGSKLNSVLRRLEMSPKRSEVTRKSPGELNNKTLNGERNIGSLEGPVDSFTIFDGNNALHHIDSVDVQPNSYSSLPRGSELEGANYNESSFSSISDKEPTEIFYQTEVDHSQLNLRSPSEILSSKTNEDNDTCKYVLHQPKDSPIGNNTKQLTVFRAYKASDNDSPLQSSDNESQEDGTDSTCPPKISIIPHDLFYYPHYSVPIVDVLQAFADNCPDSLIENTFTFDVSSEEQTGDIETYSSGIYLDTESTGSDTSVEESNEMILGLEGSEQNGNYTKVSSQELPVESLANGSIAQASRDLPSSGFIVRSGYNNAFQDSGTDSSEEEREEDWSSTKGFVCKQVEEDNDDDITDKQSAETEEFWLSRQIQNDSHAYRRGELITPRQSNFEACHIVSEKGDQLLEFGKQGTNEATIPGRLDVNSRLPFSSQESPNTFYLLIVLWILCYFLLILPELDMSKVEFLVKND</sequence>
<evidence type="ECO:0000259" key="12">
    <source>
        <dbReference type="PROSITE" id="PS50021"/>
    </source>
</evidence>
<evidence type="ECO:0000256" key="2">
    <source>
        <dbReference type="ARBA" id="ARBA00022553"/>
    </source>
</evidence>
<organism evidence="13 14">
    <name type="scientific">Eleutherodactylus coqui</name>
    <name type="common">Puerto Rican coqui</name>
    <dbReference type="NCBI Taxonomy" id="57060"/>
    <lineage>
        <taxon>Eukaryota</taxon>
        <taxon>Metazoa</taxon>
        <taxon>Chordata</taxon>
        <taxon>Craniata</taxon>
        <taxon>Vertebrata</taxon>
        <taxon>Euteleostomi</taxon>
        <taxon>Amphibia</taxon>
        <taxon>Batrachia</taxon>
        <taxon>Anura</taxon>
        <taxon>Neobatrachia</taxon>
        <taxon>Hyloidea</taxon>
        <taxon>Eleutherodactylidae</taxon>
        <taxon>Eleutherodactylinae</taxon>
        <taxon>Eleutherodactylus</taxon>
        <taxon>Eleutherodactylus</taxon>
    </lineage>
</organism>
<evidence type="ECO:0000256" key="3">
    <source>
        <dbReference type="ARBA" id="ARBA00022692"/>
    </source>
</evidence>
<keyword evidence="7" id="KW-0009">Actin-binding</keyword>
<evidence type="ECO:0000313" key="14">
    <source>
        <dbReference type="Proteomes" id="UP000770717"/>
    </source>
</evidence>
<dbReference type="CDD" id="cd21245">
    <property type="entry name" value="CH_CLMN_rpt2"/>
    <property type="match status" value="1"/>
</dbReference>
<dbReference type="PANTHER" id="PTHR47535">
    <property type="entry name" value="MUSCLE-SPECIFIC PROTEIN 300 KDA, ISOFORM G"/>
    <property type="match status" value="1"/>
</dbReference>
<evidence type="ECO:0000256" key="8">
    <source>
        <dbReference type="ARBA" id="ARBA00070333"/>
    </source>
</evidence>
<dbReference type="Gene3D" id="1.10.418.10">
    <property type="entry name" value="Calponin-like domain"/>
    <property type="match status" value="2"/>
</dbReference>
<feature type="region of interest" description="Disordered" evidence="10">
    <location>
        <begin position="550"/>
        <end position="574"/>
    </location>
</feature>
<keyword evidence="3 11" id="KW-0812">Transmembrane</keyword>
<dbReference type="InterPro" id="IPR047826">
    <property type="entry name" value="CLMN_CH_second"/>
</dbReference>
<feature type="domain" description="Calponin-homology (CH)" evidence="12">
    <location>
        <begin position="187"/>
        <end position="291"/>
    </location>
</feature>
<feature type="domain" description="Calponin-homology (CH)" evidence="12">
    <location>
        <begin position="32"/>
        <end position="139"/>
    </location>
</feature>
<keyword evidence="2" id="KW-0597">Phosphoprotein</keyword>
<dbReference type="EMBL" id="WNTK01000006">
    <property type="protein sequence ID" value="KAG9481843.1"/>
    <property type="molecule type" value="Genomic_DNA"/>
</dbReference>
<feature type="compositionally biased region" description="Polar residues" evidence="10">
    <location>
        <begin position="553"/>
        <end position="562"/>
    </location>
</feature>
<evidence type="ECO:0000256" key="9">
    <source>
        <dbReference type="ARBA" id="ARBA00082870"/>
    </source>
</evidence>
<evidence type="ECO:0000313" key="13">
    <source>
        <dbReference type="EMBL" id="KAG9481843.1"/>
    </source>
</evidence>
<dbReference type="Proteomes" id="UP000770717">
    <property type="component" value="Unassembled WGS sequence"/>
</dbReference>
<feature type="compositionally biased region" description="Basic and acidic residues" evidence="10">
    <location>
        <begin position="403"/>
        <end position="416"/>
    </location>
</feature>
<dbReference type="OrthoDB" id="10017054at2759"/>
<dbReference type="GO" id="GO:0007097">
    <property type="term" value="P:nuclear migration"/>
    <property type="evidence" value="ECO:0007669"/>
    <property type="project" value="TreeGrafter"/>
</dbReference>
<dbReference type="GO" id="GO:0051015">
    <property type="term" value="F:actin filament binding"/>
    <property type="evidence" value="ECO:0007669"/>
    <property type="project" value="TreeGrafter"/>
</dbReference>
<dbReference type="GO" id="GO:0005737">
    <property type="term" value="C:cytoplasm"/>
    <property type="evidence" value="ECO:0007669"/>
    <property type="project" value="TreeGrafter"/>
</dbReference>
<evidence type="ECO:0000256" key="11">
    <source>
        <dbReference type="SAM" id="Phobius"/>
    </source>
</evidence>
<dbReference type="PROSITE" id="PS00020">
    <property type="entry name" value="ACTININ_2"/>
    <property type="match status" value="1"/>
</dbReference>
<dbReference type="GO" id="GO:0034993">
    <property type="term" value="C:meiotic nuclear membrane microtubule tethering complex"/>
    <property type="evidence" value="ECO:0007669"/>
    <property type="project" value="TreeGrafter"/>
</dbReference>
<gene>
    <name evidence="13" type="ORF">GDO78_010852</name>
</gene>
<accession>A0A8J6F6Z2</accession>
<evidence type="ECO:0000256" key="1">
    <source>
        <dbReference type="ARBA" id="ARBA00004211"/>
    </source>
</evidence>
<feature type="transmembrane region" description="Helical" evidence="11">
    <location>
        <begin position="825"/>
        <end position="844"/>
    </location>
</feature>
<keyword evidence="5 11" id="KW-1133">Transmembrane helix</keyword>
<dbReference type="FunFam" id="1.10.418.10:FF:000063">
    <property type="entry name" value="Calmin"/>
    <property type="match status" value="1"/>
</dbReference>
<dbReference type="PROSITE" id="PS50021">
    <property type="entry name" value="CH"/>
    <property type="match status" value="2"/>
</dbReference>